<keyword evidence="2" id="KW-1185">Reference proteome</keyword>
<dbReference type="InterPro" id="IPR050583">
    <property type="entry name" value="Mycobacterial_A85_antigen"/>
</dbReference>
<evidence type="ECO:0000313" key="1">
    <source>
        <dbReference type="EMBL" id="GHB71983.1"/>
    </source>
</evidence>
<dbReference type="SUPFAM" id="SSF53474">
    <property type="entry name" value="alpha/beta-Hydrolases"/>
    <property type="match status" value="1"/>
</dbReference>
<reference evidence="1 2" key="1">
    <citation type="journal article" date="2014" name="Int. J. Syst. Evol. Microbiol.">
        <title>Complete genome sequence of Corynebacterium casei LMG S-19264T (=DSM 44701T), isolated from a smear-ripened cheese.</title>
        <authorList>
            <consortium name="US DOE Joint Genome Institute (JGI-PGF)"/>
            <person name="Walter F."/>
            <person name="Albersmeier A."/>
            <person name="Kalinowski J."/>
            <person name="Ruckert C."/>
        </authorList>
    </citation>
    <scope>NUCLEOTIDE SEQUENCE [LARGE SCALE GENOMIC DNA]</scope>
    <source>
        <strain evidence="1 2">KCTC 12866</strain>
    </source>
</reference>
<dbReference type="EMBL" id="BMXF01000002">
    <property type="protein sequence ID" value="GHB71983.1"/>
    <property type="molecule type" value="Genomic_DNA"/>
</dbReference>
<sequence length="368" mass="42352">MNATVQAHAKTLKLQLTTSVIDDRPIYVSGNFCDWIGNIDQFQMEQVAPGCYEYAFPADMELPENLEYKYTKGGWDHVELDSEGTAPINRSARPGQVEVVQDFVPHWREEGVSLNDDLMPITELLSDSYDIPQLATNRRIQVLLPHNYYDQPERHYPTLYLTDAQNLFGEGSSYGNWSIDRKLAVLSSRERGDVIIIAIDHGDKERIHEFSPYDTKRHGKGKGREFLKFITRTLKPEIDTKYRTLPDRLNTGIGGSSLGGLLAAYAGLMHPLVFSKLMIFSPSLWLSPRIYFDAIHFFEPFESRMYLYGGEREGANMVKNLESLYETLEKQGYGYDRVHLNLQIDPFGKHTEARWGEEFPKALEWLYY</sequence>
<dbReference type="AlphaFoldDB" id="A0A8J3GA72"/>
<dbReference type="Gene3D" id="3.40.50.1820">
    <property type="entry name" value="alpha/beta hydrolase"/>
    <property type="match status" value="1"/>
</dbReference>
<dbReference type="RefSeq" id="WP_189565030.1">
    <property type="nucleotide sequence ID" value="NZ_BMXF01000002.1"/>
</dbReference>
<evidence type="ECO:0008006" key="3">
    <source>
        <dbReference type="Google" id="ProtNLM"/>
    </source>
</evidence>
<dbReference type="InterPro" id="IPR029058">
    <property type="entry name" value="AB_hydrolase_fold"/>
</dbReference>
<proteinExistence type="predicted"/>
<dbReference type="Proteomes" id="UP000598271">
    <property type="component" value="Unassembled WGS sequence"/>
</dbReference>
<name>A0A8J3GA72_9BACT</name>
<protein>
    <recommendedName>
        <fullName evidence="3">Carbohydrate esterase</fullName>
    </recommendedName>
</protein>
<evidence type="ECO:0000313" key="2">
    <source>
        <dbReference type="Proteomes" id="UP000598271"/>
    </source>
</evidence>
<organism evidence="1 2">
    <name type="scientific">Persicitalea jodogahamensis</name>
    <dbReference type="NCBI Taxonomy" id="402147"/>
    <lineage>
        <taxon>Bacteria</taxon>
        <taxon>Pseudomonadati</taxon>
        <taxon>Bacteroidota</taxon>
        <taxon>Cytophagia</taxon>
        <taxon>Cytophagales</taxon>
        <taxon>Spirosomataceae</taxon>
        <taxon>Persicitalea</taxon>
    </lineage>
</organism>
<dbReference type="InterPro" id="IPR000801">
    <property type="entry name" value="Esterase-like"/>
</dbReference>
<accession>A0A8J3GA72</accession>
<gene>
    <name evidence="1" type="ORF">GCM10007390_27470</name>
</gene>
<dbReference type="PANTHER" id="PTHR48098:SF6">
    <property type="entry name" value="FERRI-BACILLIBACTIN ESTERASE BESA"/>
    <property type="match status" value="1"/>
</dbReference>
<dbReference type="Pfam" id="PF00756">
    <property type="entry name" value="Esterase"/>
    <property type="match status" value="1"/>
</dbReference>
<comment type="caution">
    <text evidence="1">The sequence shown here is derived from an EMBL/GenBank/DDBJ whole genome shotgun (WGS) entry which is preliminary data.</text>
</comment>
<dbReference type="PANTHER" id="PTHR48098">
    <property type="entry name" value="ENTEROCHELIN ESTERASE-RELATED"/>
    <property type="match status" value="1"/>
</dbReference>